<dbReference type="AlphaFoldDB" id="A0A0A3I1T5"/>
<dbReference type="PROSITE" id="PS50937">
    <property type="entry name" value="HTH_MERR_2"/>
    <property type="match status" value="1"/>
</dbReference>
<evidence type="ECO:0000259" key="2">
    <source>
        <dbReference type="PROSITE" id="PS50937"/>
    </source>
</evidence>
<dbReference type="InterPro" id="IPR000551">
    <property type="entry name" value="MerR-type_HTH_dom"/>
</dbReference>
<evidence type="ECO:0000313" key="4">
    <source>
        <dbReference type="Proteomes" id="UP000030408"/>
    </source>
</evidence>
<dbReference type="InterPro" id="IPR009061">
    <property type="entry name" value="DNA-bd_dom_put_sf"/>
</dbReference>
<dbReference type="EMBL" id="JPVO01000038">
    <property type="protein sequence ID" value="KGR77460.1"/>
    <property type="molecule type" value="Genomic_DNA"/>
</dbReference>
<feature type="coiled-coil region" evidence="1">
    <location>
        <begin position="34"/>
        <end position="80"/>
    </location>
</feature>
<organism evidence="3 4">
    <name type="scientific">Ureibacillus sinduriensis BLB-1 = JCM 15800</name>
    <dbReference type="NCBI Taxonomy" id="1384057"/>
    <lineage>
        <taxon>Bacteria</taxon>
        <taxon>Bacillati</taxon>
        <taxon>Bacillota</taxon>
        <taxon>Bacilli</taxon>
        <taxon>Bacillales</taxon>
        <taxon>Caryophanaceae</taxon>
        <taxon>Ureibacillus</taxon>
    </lineage>
</organism>
<comment type="caution">
    <text evidence="3">The sequence shown here is derived from an EMBL/GenBank/DDBJ whole genome shotgun (WGS) entry which is preliminary data.</text>
</comment>
<reference evidence="3 4" key="1">
    <citation type="submission" date="2014-02" db="EMBL/GenBank/DDBJ databases">
        <title>Draft genome sequence of Lysinibacillus sinduriensis JCM 15800.</title>
        <authorList>
            <person name="Zhang F."/>
            <person name="Wang G."/>
            <person name="Zhang L."/>
        </authorList>
    </citation>
    <scope>NUCLEOTIDE SEQUENCE [LARGE SCALE GENOMIC DNA]</scope>
    <source>
        <strain evidence="3 4">JCM 15800</strain>
    </source>
</reference>
<dbReference type="Pfam" id="PF13411">
    <property type="entry name" value="MerR_1"/>
    <property type="match status" value="1"/>
</dbReference>
<dbReference type="eggNOG" id="COG0789">
    <property type="taxonomic scope" value="Bacteria"/>
</dbReference>
<dbReference type="STRING" id="1384057.CD33_02915"/>
<evidence type="ECO:0000256" key="1">
    <source>
        <dbReference type="SAM" id="Coils"/>
    </source>
</evidence>
<evidence type="ECO:0000313" key="3">
    <source>
        <dbReference type="EMBL" id="KGR77460.1"/>
    </source>
</evidence>
<dbReference type="Proteomes" id="UP000030408">
    <property type="component" value="Unassembled WGS sequence"/>
</dbReference>
<dbReference type="GO" id="GO:0003677">
    <property type="term" value="F:DNA binding"/>
    <property type="evidence" value="ECO:0007669"/>
    <property type="project" value="InterPro"/>
</dbReference>
<dbReference type="Gene3D" id="1.10.1660.10">
    <property type="match status" value="1"/>
</dbReference>
<keyword evidence="1" id="KW-0175">Coiled coil</keyword>
<dbReference type="SUPFAM" id="SSF46955">
    <property type="entry name" value="Putative DNA-binding domain"/>
    <property type="match status" value="1"/>
</dbReference>
<proteinExistence type="predicted"/>
<dbReference type="GO" id="GO:0006355">
    <property type="term" value="P:regulation of DNA-templated transcription"/>
    <property type="evidence" value="ECO:0007669"/>
    <property type="project" value="InterPro"/>
</dbReference>
<gene>
    <name evidence="3" type="ORF">CD33_02915</name>
</gene>
<sequence length="105" mass="12225">MKAERSTSNYRFYTSETIERIRVIEEMKAQGMCLNEIKKAIENVNVQHEEMDVQNICQHMKALQNEISTLVENMEQQDQSKKDFIKNKVSSESVALMQSLLLLIT</sequence>
<feature type="domain" description="HTH merR-type" evidence="2">
    <location>
        <begin position="1"/>
        <end position="43"/>
    </location>
</feature>
<name>A0A0A3I1T5_9BACL</name>
<accession>A0A0A3I1T5</accession>
<protein>
    <recommendedName>
        <fullName evidence="2">HTH merR-type domain-containing protein</fullName>
    </recommendedName>
</protein>
<keyword evidence="4" id="KW-1185">Reference proteome</keyword>